<feature type="transmembrane region" description="Helical" evidence="1">
    <location>
        <begin position="7"/>
        <end position="24"/>
    </location>
</feature>
<keyword evidence="1" id="KW-0812">Transmembrane</keyword>
<keyword evidence="1" id="KW-0472">Membrane</keyword>
<proteinExistence type="predicted"/>
<gene>
    <name evidence="2" type="ORF">H8K55_10595</name>
</gene>
<sequence length="68" mass="7969">MKIFKFLYMFIILIIFFETSKYFFGETKGIWKDVAAAVTGAIGGPFAFYSSDMVAKFIFFRIERFKPK</sequence>
<reference evidence="2 3" key="1">
    <citation type="submission" date="2020-08" db="EMBL/GenBank/DDBJ databases">
        <title>Novel species isolated from subtropical streams in China.</title>
        <authorList>
            <person name="Lu H."/>
        </authorList>
    </citation>
    <scope>NUCLEOTIDE SEQUENCE [LARGE SCALE GENOMIC DNA]</scope>
    <source>
        <strain evidence="2 3">LX15W</strain>
    </source>
</reference>
<evidence type="ECO:0000313" key="2">
    <source>
        <dbReference type="EMBL" id="MBC3874042.1"/>
    </source>
</evidence>
<accession>A0ABR6YC07</accession>
<evidence type="ECO:0000256" key="1">
    <source>
        <dbReference type="SAM" id="Phobius"/>
    </source>
</evidence>
<organism evidence="2 3">
    <name type="scientific">Undibacterium flavidum</name>
    <dbReference type="NCBI Taxonomy" id="2762297"/>
    <lineage>
        <taxon>Bacteria</taxon>
        <taxon>Pseudomonadati</taxon>
        <taxon>Pseudomonadota</taxon>
        <taxon>Betaproteobacteria</taxon>
        <taxon>Burkholderiales</taxon>
        <taxon>Oxalobacteraceae</taxon>
        <taxon>Undibacterium</taxon>
    </lineage>
</organism>
<dbReference type="RefSeq" id="WP_186942079.1">
    <property type="nucleotide sequence ID" value="NZ_JACOGA010000009.1"/>
</dbReference>
<evidence type="ECO:0000313" key="3">
    <source>
        <dbReference type="Proteomes" id="UP000624279"/>
    </source>
</evidence>
<comment type="caution">
    <text evidence="2">The sequence shown here is derived from an EMBL/GenBank/DDBJ whole genome shotgun (WGS) entry which is preliminary data.</text>
</comment>
<feature type="transmembrane region" description="Helical" evidence="1">
    <location>
        <begin position="36"/>
        <end position="59"/>
    </location>
</feature>
<keyword evidence="3" id="KW-1185">Reference proteome</keyword>
<dbReference type="Proteomes" id="UP000624279">
    <property type="component" value="Unassembled WGS sequence"/>
</dbReference>
<protein>
    <submittedName>
        <fullName evidence="2">Uncharacterized protein</fullName>
    </submittedName>
</protein>
<keyword evidence="1" id="KW-1133">Transmembrane helix</keyword>
<name>A0ABR6YC07_9BURK</name>
<dbReference type="EMBL" id="JACOGA010000009">
    <property type="protein sequence ID" value="MBC3874042.1"/>
    <property type="molecule type" value="Genomic_DNA"/>
</dbReference>